<dbReference type="InterPro" id="IPR012340">
    <property type="entry name" value="NA-bd_OB-fold"/>
</dbReference>
<keyword evidence="1" id="KW-0227">DNA damage</keyword>
<keyword evidence="2" id="KW-0347">Helicase</keyword>
<dbReference type="AlphaFoldDB" id="A0A1L7I523"/>
<evidence type="ECO:0000313" key="3">
    <source>
        <dbReference type="Proteomes" id="UP000186230"/>
    </source>
</evidence>
<dbReference type="GO" id="GO:0009379">
    <property type="term" value="C:Holliday junction helicase complex"/>
    <property type="evidence" value="ECO:0007669"/>
    <property type="project" value="InterPro"/>
</dbReference>
<dbReference type="Gene3D" id="1.10.8.10">
    <property type="entry name" value="DNA helicase RuvA subunit, C-terminal domain"/>
    <property type="match status" value="1"/>
</dbReference>
<dbReference type="GO" id="GO:0048476">
    <property type="term" value="C:Holliday junction resolvase complex"/>
    <property type="evidence" value="ECO:0007669"/>
    <property type="project" value="UniProtKB-UniRule"/>
</dbReference>
<dbReference type="InterPro" id="IPR000085">
    <property type="entry name" value="RuvA"/>
</dbReference>
<dbReference type="CDD" id="cd14332">
    <property type="entry name" value="UBA_RuvA_C"/>
    <property type="match status" value="1"/>
</dbReference>
<dbReference type="GO" id="GO:0005524">
    <property type="term" value="F:ATP binding"/>
    <property type="evidence" value="ECO:0007669"/>
    <property type="project" value="InterPro"/>
</dbReference>
<dbReference type="Gene3D" id="1.10.150.20">
    <property type="entry name" value="5' to 3' exonuclease, C-terminal subdomain"/>
    <property type="match status" value="1"/>
</dbReference>
<keyword evidence="1" id="KW-0963">Cytoplasm</keyword>
<name>A0A1L7I523_9FLAO</name>
<dbReference type="Pfam" id="PF01330">
    <property type="entry name" value="RuvA_N"/>
    <property type="match status" value="1"/>
</dbReference>
<reference evidence="2 3" key="1">
    <citation type="submission" date="2016-07" db="EMBL/GenBank/DDBJ databases">
        <title>Multi-omics approach to identify versatile polysaccharide utilization systems of a marine flavobacterium Gramella flava.</title>
        <authorList>
            <person name="Tang K."/>
        </authorList>
    </citation>
    <scope>NUCLEOTIDE SEQUENCE [LARGE SCALE GENOMIC DNA]</scope>
    <source>
        <strain evidence="2 3">JLT2011</strain>
    </source>
</reference>
<dbReference type="NCBIfam" id="TIGR00084">
    <property type="entry name" value="ruvA"/>
    <property type="match status" value="1"/>
</dbReference>
<proteinExistence type="inferred from homology"/>
<dbReference type="GO" id="GO:0009378">
    <property type="term" value="F:four-way junction helicase activity"/>
    <property type="evidence" value="ECO:0007669"/>
    <property type="project" value="InterPro"/>
</dbReference>
<keyword evidence="1" id="KW-0238">DNA-binding</keyword>
<dbReference type="Pfam" id="PF07499">
    <property type="entry name" value="RuvA_C"/>
    <property type="match status" value="1"/>
</dbReference>
<evidence type="ECO:0000313" key="2">
    <source>
        <dbReference type="EMBL" id="APU68691.1"/>
    </source>
</evidence>
<dbReference type="InterPro" id="IPR003583">
    <property type="entry name" value="Hlx-hairpin-Hlx_DNA-bd_motif"/>
</dbReference>
<comment type="caution">
    <text evidence="1">Lacks conserved residue(s) required for the propagation of feature annotation.</text>
</comment>
<dbReference type="GO" id="GO:0000400">
    <property type="term" value="F:four-way junction DNA binding"/>
    <property type="evidence" value="ECO:0007669"/>
    <property type="project" value="UniProtKB-UniRule"/>
</dbReference>
<keyword evidence="2" id="KW-0378">Hydrolase</keyword>
<dbReference type="GO" id="GO:0006281">
    <property type="term" value="P:DNA repair"/>
    <property type="evidence" value="ECO:0007669"/>
    <property type="project" value="UniProtKB-UniRule"/>
</dbReference>
<comment type="domain">
    <text evidence="1">Has three domains with a flexible linker between the domains II and III and assumes an 'L' shape. Domain III is highly mobile and contacts RuvB.</text>
</comment>
<organism evidence="2 3">
    <name type="scientific">Christiangramia flava JLT2011</name>
    <dbReference type="NCBI Taxonomy" id="1229726"/>
    <lineage>
        <taxon>Bacteria</taxon>
        <taxon>Pseudomonadati</taxon>
        <taxon>Bacteroidota</taxon>
        <taxon>Flavobacteriia</taxon>
        <taxon>Flavobacteriales</taxon>
        <taxon>Flavobacteriaceae</taxon>
        <taxon>Christiangramia</taxon>
    </lineage>
</organism>
<dbReference type="SUPFAM" id="SSF50249">
    <property type="entry name" value="Nucleic acid-binding proteins"/>
    <property type="match status" value="1"/>
</dbReference>
<dbReference type="SUPFAM" id="SSF46929">
    <property type="entry name" value="DNA helicase RuvA subunit, C-terminal domain"/>
    <property type="match status" value="1"/>
</dbReference>
<dbReference type="InterPro" id="IPR011114">
    <property type="entry name" value="RuvA_C"/>
</dbReference>
<sequence>MIEKNPTYVVIDCNGVGYTVNISLHTYSLLANSEAISLYTYLQVKEDSHTLYGFMEKSEREIFKLLISVSGVGTSTARTMLSSLQPREVTTAIAHGDVVTIQSVKGIGAKTAQRVILDLKDKVLKVMAEGDEVLVSQSNTNKEEALSALEVLGYNRRQAGKVVDKILNDDPDSSVESIIKLALKKL</sequence>
<gene>
    <name evidence="1" type="primary">ruvA</name>
    <name evidence="2" type="ORF">GRFL_1967</name>
</gene>
<feature type="region of interest" description="Domain III" evidence="1">
    <location>
        <begin position="137"/>
        <end position="186"/>
    </location>
</feature>
<dbReference type="EMBL" id="CP016359">
    <property type="protein sequence ID" value="APU68691.1"/>
    <property type="molecule type" value="Genomic_DNA"/>
</dbReference>
<dbReference type="Pfam" id="PF14520">
    <property type="entry name" value="HHH_5"/>
    <property type="match status" value="1"/>
</dbReference>
<dbReference type="HAMAP" id="MF_00031">
    <property type="entry name" value="DNA_HJ_migration_RuvA"/>
    <property type="match status" value="1"/>
</dbReference>
<dbReference type="STRING" id="1229726.GRFL_1967"/>
<keyword evidence="1" id="KW-0233">DNA recombination</keyword>
<dbReference type="InterPro" id="IPR036267">
    <property type="entry name" value="RuvA_C_sf"/>
</dbReference>
<keyword evidence="1" id="KW-0234">DNA repair</keyword>
<keyword evidence="2" id="KW-0547">Nucleotide-binding</keyword>
<protein>
    <recommendedName>
        <fullName evidence="1">Holliday junction branch migration complex subunit RuvA</fullName>
    </recommendedName>
</protein>
<dbReference type="Gene3D" id="2.40.50.140">
    <property type="entry name" value="Nucleic acid-binding proteins"/>
    <property type="match status" value="1"/>
</dbReference>
<comment type="subcellular location">
    <subcellularLocation>
        <location evidence="1">Cytoplasm</location>
    </subcellularLocation>
</comment>
<dbReference type="GO" id="GO:0006310">
    <property type="term" value="P:DNA recombination"/>
    <property type="evidence" value="ECO:0007669"/>
    <property type="project" value="UniProtKB-UniRule"/>
</dbReference>
<dbReference type="GO" id="GO:0005737">
    <property type="term" value="C:cytoplasm"/>
    <property type="evidence" value="ECO:0007669"/>
    <property type="project" value="UniProtKB-SubCell"/>
</dbReference>
<keyword evidence="3" id="KW-1185">Reference proteome</keyword>
<dbReference type="Proteomes" id="UP000186230">
    <property type="component" value="Chromosome"/>
</dbReference>
<dbReference type="InterPro" id="IPR013849">
    <property type="entry name" value="DNA_helicase_Holl-junc_RuvA_I"/>
</dbReference>
<evidence type="ECO:0000256" key="1">
    <source>
        <dbReference type="HAMAP-Rule" id="MF_00031"/>
    </source>
</evidence>
<comment type="subunit">
    <text evidence="1">Homotetramer. Forms an RuvA(8)-RuvB(12)-Holliday junction (HJ) complex. HJ DNA is sandwiched between 2 RuvA tetramers; dsDNA enters through RuvA and exits via RuvB. An RuvB hexamer assembles on each DNA strand where it exits the tetramer. Each RuvB hexamer is contacted by two RuvA subunits (via domain III) on 2 adjacent RuvB subunits; this complex drives branch migration. In the full resolvosome a probable DNA-RuvA(4)-RuvB(12)-RuvC(2) complex forms which resolves the HJ.</text>
</comment>
<dbReference type="InterPro" id="IPR010994">
    <property type="entry name" value="RuvA_2-like"/>
</dbReference>
<comment type="similarity">
    <text evidence="1">Belongs to the RuvA family.</text>
</comment>
<accession>A0A1L7I523</accession>
<dbReference type="SMART" id="SM00278">
    <property type="entry name" value="HhH1"/>
    <property type="match status" value="2"/>
</dbReference>
<dbReference type="KEGG" id="gfl:GRFL_1967"/>
<comment type="function">
    <text evidence="1">The RuvA-RuvB-RuvC complex processes Holliday junction (HJ) DNA during genetic recombination and DNA repair, while the RuvA-RuvB complex plays an important role in the rescue of blocked DNA replication forks via replication fork reversal (RFR). RuvA specifically binds to HJ cruciform DNA, conferring on it an open structure. The RuvB hexamer acts as an ATP-dependent pump, pulling dsDNA into and through the RuvAB complex. HJ branch migration allows RuvC to scan DNA until it finds its consensus sequence, where it cleaves and resolves the cruciform DNA.</text>
</comment>
<keyword evidence="2" id="KW-0067">ATP-binding</keyword>
<dbReference type="SUPFAM" id="SSF47781">
    <property type="entry name" value="RuvA domain 2-like"/>
    <property type="match status" value="1"/>
</dbReference>